<dbReference type="PROSITE" id="PS51746">
    <property type="entry name" value="PPM_2"/>
    <property type="match status" value="1"/>
</dbReference>
<sequence>MRVVGLTDTGKVREHNEDTIAGDADSGLLVLADGMGGYKAGEVASGLAVKTIVSMVREHMQRENLRAGDAETGLSRTSIILRDAIHRANKIIYQTAHTQSQCEGMGTTVVAALFFDNRVTIAHVGDSRLYRAQGGKFERITMDHSLLQELVDRGLYSAEEAQRAANKNYVTRALGVEPNVEVELREIPVQKGELYMLCSDGLSDMVEDEDIHLTISTFSANLDNVARQLIQLANDNGGRDNISVLMAHVEDAFPARTGMLEKIRKWFS</sequence>
<reference evidence="2" key="2">
    <citation type="journal article" date="2014" name="ISME J.">
        <title>Microbial stratification in low pH oxic and suboxic macroscopic growths along an acid mine drainage.</title>
        <authorList>
            <person name="Mendez-Garcia C."/>
            <person name="Mesa V."/>
            <person name="Sprenger R.R."/>
            <person name="Richter M."/>
            <person name="Diez M.S."/>
            <person name="Solano J."/>
            <person name="Bargiela R."/>
            <person name="Golyshina O.V."/>
            <person name="Manteca A."/>
            <person name="Ramos J.L."/>
            <person name="Gallego J.R."/>
            <person name="Llorente I."/>
            <person name="Martins Dos Santos V.A."/>
            <person name="Jensen O.N."/>
            <person name="Pelaez A.I."/>
            <person name="Sanchez J."/>
            <person name="Ferrer M."/>
        </authorList>
    </citation>
    <scope>NUCLEOTIDE SEQUENCE</scope>
</reference>
<dbReference type="PANTHER" id="PTHR13832">
    <property type="entry name" value="PROTEIN PHOSPHATASE 2C"/>
    <property type="match status" value="1"/>
</dbReference>
<accession>T0Y713</accession>
<dbReference type="CDD" id="cd00143">
    <property type="entry name" value="PP2Cc"/>
    <property type="match status" value="1"/>
</dbReference>
<dbReference type="InterPro" id="IPR015655">
    <property type="entry name" value="PP2C"/>
</dbReference>
<dbReference type="InterPro" id="IPR001932">
    <property type="entry name" value="PPM-type_phosphatase-like_dom"/>
</dbReference>
<reference evidence="2" key="1">
    <citation type="submission" date="2013-08" db="EMBL/GenBank/DDBJ databases">
        <authorList>
            <person name="Mendez C."/>
            <person name="Richter M."/>
            <person name="Ferrer M."/>
            <person name="Sanchez J."/>
        </authorList>
    </citation>
    <scope>NUCLEOTIDE SEQUENCE</scope>
</reference>
<dbReference type="SUPFAM" id="SSF81606">
    <property type="entry name" value="PP2C-like"/>
    <property type="match status" value="1"/>
</dbReference>
<evidence type="ECO:0000259" key="1">
    <source>
        <dbReference type="PROSITE" id="PS51746"/>
    </source>
</evidence>
<gene>
    <name evidence="2" type="ORF">B1A_20167</name>
</gene>
<dbReference type="InterPro" id="IPR036457">
    <property type="entry name" value="PPM-type-like_dom_sf"/>
</dbReference>
<dbReference type="EMBL" id="AUZX01014876">
    <property type="protein sequence ID" value="EQD30916.1"/>
    <property type="molecule type" value="Genomic_DNA"/>
</dbReference>
<dbReference type="AlphaFoldDB" id="T0Y713"/>
<feature type="domain" description="PPM-type phosphatase" evidence="1">
    <location>
        <begin position="3"/>
        <end position="249"/>
    </location>
</feature>
<dbReference type="NCBIfam" id="NF033484">
    <property type="entry name" value="Stp1_PP2C_phos"/>
    <property type="match status" value="1"/>
</dbReference>
<dbReference type="SMART" id="SM00331">
    <property type="entry name" value="PP2C_SIG"/>
    <property type="match status" value="1"/>
</dbReference>
<dbReference type="PANTHER" id="PTHR13832:SF827">
    <property type="entry name" value="PROTEIN PHOSPHATASE 1L"/>
    <property type="match status" value="1"/>
</dbReference>
<dbReference type="GO" id="GO:0004722">
    <property type="term" value="F:protein serine/threonine phosphatase activity"/>
    <property type="evidence" value="ECO:0007669"/>
    <property type="project" value="InterPro"/>
</dbReference>
<name>T0Y713_9ZZZZ</name>
<comment type="caution">
    <text evidence="2">The sequence shown here is derived from an EMBL/GenBank/DDBJ whole genome shotgun (WGS) entry which is preliminary data.</text>
</comment>
<organism evidence="2">
    <name type="scientific">mine drainage metagenome</name>
    <dbReference type="NCBI Taxonomy" id="410659"/>
    <lineage>
        <taxon>unclassified sequences</taxon>
        <taxon>metagenomes</taxon>
        <taxon>ecological metagenomes</taxon>
    </lineage>
</organism>
<dbReference type="Pfam" id="PF13672">
    <property type="entry name" value="PP2C_2"/>
    <property type="match status" value="1"/>
</dbReference>
<protein>
    <submittedName>
        <fullName evidence="2">Protein serine/threonine phosphatase</fullName>
    </submittedName>
</protein>
<dbReference type="SMART" id="SM00332">
    <property type="entry name" value="PP2Cc"/>
    <property type="match status" value="1"/>
</dbReference>
<proteinExistence type="predicted"/>
<evidence type="ECO:0000313" key="2">
    <source>
        <dbReference type="EMBL" id="EQD30916.1"/>
    </source>
</evidence>
<dbReference type="Gene3D" id="3.60.40.10">
    <property type="entry name" value="PPM-type phosphatase domain"/>
    <property type="match status" value="1"/>
</dbReference>